<protein>
    <submittedName>
        <fullName evidence="1">Uncharacterized protein</fullName>
    </submittedName>
</protein>
<accession>A0A098G0R6</accession>
<evidence type="ECO:0000313" key="1">
    <source>
        <dbReference type="EMBL" id="CEG56107.1"/>
    </source>
</evidence>
<gene>
    <name evidence="1" type="ORF">LFA_0655</name>
</gene>
<reference evidence="2" key="1">
    <citation type="submission" date="2014-09" db="EMBL/GenBank/DDBJ databases">
        <authorList>
            <person name="Gomez-Valero L."/>
        </authorList>
    </citation>
    <scope>NUCLEOTIDE SEQUENCE [LARGE SCALE GENOMIC DNA]</scope>
    <source>
        <strain evidence="2">ATCC700992</strain>
    </source>
</reference>
<dbReference type="Proteomes" id="UP000032430">
    <property type="component" value="Chromosome I"/>
</dbReference>
<dbReference type="AlphaFoldDB" id="A0A098G0R6"/>
<proteinExistence type="predicted"/>
<keyword evidence="2" id="KW-1185">Reference proteome</keyword>
<dbReference type="EMBL" id="LN614827">
    <property type="protein sequence ID" value="CEG56107.1"/>
    <property type="molecule type" value="Genomic_DNA"/>
</dbReference>
<dbReference type="STRING" id="1212491.LFA_0655"/>
<evidence type="ECO:0000313" key="2">
    <source>
        <dbReference type="Proteomes" id="UP000032430"/>
    </source>
</evidence>
<name>A0A098G0R6_9GAMM</name>
<dbReference type="KEGG" id="lfa:LFA_0655"/>
<dbReference type="HOGENOM" id="CLU_2180539_0_0_6"/>
<organism evidence="1 2">
    <name type="scientific">Legionella fallonii LLAP-10</name>
    <dbReference type="NCBI Taxonomy" id="1212491"/>
    <lineage>
        <taxon>Bacteria</taxon>
        <taxon>Pseudomonadati</taxon>
        <taxon>Pseudomonadota</taxon>
        <taxon>Gammaproteobacteria</taxon>
        <taxon>Legionellales</taxon>
        <taxon>Legionellaceae</taxon>
        <taxon>Legionella</taxon>
    </lineage>
</organism>
<sequence length="109" mass="12555">MLKYLHHFCLMIHPTESSYDDFIPKNTPLHQAILEQDGRKLELTLSTFVTPQLLTYASCKNTALLLACKVADKKALKTRSGKICDYFYHHQLTLRDFRIIGSLLRISSN</sequence>